<feature type="compositionally biased region" description="Low complexity" evidence="5">
    <location>
        <begin position="128"/>
        <end position="140"/>
    </location>
</feature>
<dbReference type="Pfam" id="PF04831">
    <property type="entry name" value="POPDC1-3"/>
    <property type="match status" value="1"/>
</dbReference>
<dbReference type="PANTHER" id="PTHR12101:SF1">
    <property type="entry name" value="BVES"/>
    <property type="match status" value="1"/>
</dbReference>
<feature type="compositionally biased region" description="Basic residues" evidence="5">
    <location>
        <begin position="7"/>
        <end position="17"/>
    </location>
</feature>
<feature type="transmembrane region" description="Helical" evidence="6">
    <location>
        <begin position="265"/>
        <end position="284"/>
    </location>
</feature>
<protein>
    <recommendedName>
        <fullName evidence="7">POPDC1-3 domain-containing protein</fullName>
    </recommendedName>
</protein>
<proteinExistence type="predicted"/>
<evidence type="ECO:0000256" key="6">
    <source>
        <dbReference type="SAM" id="Phobius"/>
    </source>
</evidence>
<comment type="subcellular location">
    <subcellularLocation>
        <location evidence="1">Membrane</location>
        <topology evidence="1">Multi-pass membrane protein</topology>
    </subcellularLocation>
</comment>
<name>X6NBY8_RETFI</name>
<reference evidence="8 9" key="1">
    <citation type="journal article" date="2013" name="Curr. Biol.">
        <title>The Genome of the Foraminiferan Reticulomyxa filosa.</title>
        <authorList>
            <person name="Glockner G."/>
            <person name="Hulsmann N."/>
            <person name="Schleicher M."/>
            <person name="Noegel A.A."/>
            <person name="Eichinger L."/>
            <person name="Gallinger C."/>
            <person name="Pawlowski J."/>
            <person name="Sierra R."/>
            <person name="Euteneuer U."/>
            <person name="Pillet L."/>
            <person name="Moustafa A."/>
            <person name="Platzer M."/>
            <person name="Groth M."/>
            <person name="Szafranski K."/>
            <person name="Schliwa M."/>
        </authorList>
    </citation>
    <scope>NUCLEOTIDE SEQUENCE [LARGE SCALE GENOMIC DNA]</scope>
</reference>
<evidence type="ECO:0000256" key="3">
    <source>
        <dbReference type="ARBA" id="ARBA00022989"/>
    </source>
</evidence>
<keyword evidence="2 6" id="KW-0812">Transmembrane</keyword>
<feature type="compositionally biased region" description="Polar residues" evidence="5">
    <location>
        <begin position="63"/>
        <end position="79"/>
    </location>
</feature>
<keyword evidence="3 6" id="KW-1133">Transmembrane helix</keyword>
<dbReference type="AlphaFoldDB" id="X6NBY8"/>
<evidence type="ECO:0000313" key="9">
    <source>
        <dbReference type="Proteomes" id="UP000023152"/>
    </source>
</evidence>
<dbReference type="EMBL" id="ASPP01010433">
    <property type="protein sequence ID" value="ETO22837.1"/>
    <property type="molecule type" value="Genomic_DNA"/>
</dbReference>
<dbReference type="GO" id="GO:0042391">
    <property type="term" value="P:regulation of membrane potential"/>
    <property type="evidence" value="ECO:0007669"/>
    <property type="project" value="TreeGrafter"/>
</dbReference>
<feature type="transmembrane region" description="Helical" evidence="6">
    <location>
        <begin position="237"/>
        <end position="259"/>
    </location>
</feature>
<dbReference type="InterPro" id="IPR055272">
    <property type="entry name" value="POPDC1-3_dom"/>
</dbReference>
<organism evidence="8 9">
    <name type="scientific">Reticulomyxa filosa</name>
    <dbReference type="NCBI Taxonomy" id="46433"/>
    <lineage>
        <taxon>Eukaryota</taxon>
        <taxon>Sar</taxon>
        <taxon>Rhizaria</taxon>
        <taxon>Retaria</taxon>
        <taxon>Foraminifera</taxon>
        <taxon>Monothalamids</taxon>
        <taxon>Reticulomyxidae</taxon>
        <taxon>Reticulomyxa</taxon>
    </lineage>
</organism>
<evidence type="ECO:0000256" key="1">
    <source>
        <dbReference type="ARBA" id="ARBA00004141"/>
    </source>
</evidence>
<dbReference type="GO" id="GO:0016020">
    <property type="term" value="C:membrane"/>
    <property type="evidence" value="ECO:0007669"/>
    <property type="project" value="UniProtKB-SubCell"/>
</dbReference>
<gene>
    <name evidence="8" type="ORF">RFI_14355</name>
</gene>
<evidence type="ECO:0000256" key="5">
    <source>
        <dbReference type="SAM" id="MobiDB-lite"/>
    </source>
</evidence>
<dbReference type="GO" id="GO:0030552">
    <property type="term" value="F:cAMP binding"/>
    <property type="evidence" value="ECO:0007669"/>
    <property type="project" value="TreeGrafter"/>
</dbReference>
<feature type="compositionally biased region" description="Polar residues" evidence="5">
    <location>
        <begin position="116"/>
        <end position="127"/>
    </location>
</feature>
<feature type="transmembrane region" description="Helical" evidence="6">
    <location>
        <begin position="182"/>
        <end position="200"/>
    </location>
</feature>
<comment type="caution">
    <text evidence="8">The sequence shown here is derived from an EMBL/GenBank/DDBJ whole genome shotgun (WGS) entry which is preliminary data.</text>
</comment>
<keyword evidence="9" id="KW-1185">Reference proteome</keyword>
<dbReference type="OrthoDB" id="425611at2759"/>
<evidence type="ECO:0000313" key="8">
    <source>
        <dbReference type="EMBL" id="ETO22837.1"/>
    </source>
</evidence>
<feature type="compositionally biased region" description="Polar residues" evidence="5">
    <location>
        <begin position="36"/>
        <end position="53"/>
    </location>
</feature>
<evidence type="ECO:0000256" key="2">
    <source>
        <dbReference type="ARBA" id="ARBA00022692"/>
    </source>
</evidence>
<keyword evidence="4 6" id="KW-0472">Membrane</keyword>
<dbReference type="PANTHER" id="PTHR12101">
    <property type="entry name" value="POPEYE DOMAIN CONTAINING PROTEIN"/>
    <property type="match status" value="1"/>
</dbReference>
<evidence type="ECO:0000256" key="4">
    <source>
        <dbReference type="ARBA" id="ARBA00023136"/>
    </source>
</evidence>
<feature type="region of interest" description="Disordered" evidence="5">
    <location>
        <begin position="1"/>
        <end position="146"/>
    </location>
</feature>
<feature type="domain" description="POPDC1-3" evidence="7">
    <location>
        <begin position="216"/>
        <end position="319"/>
    </location>
</feature>
<sequence>MSEHNNTRHKTKTKKKIRSVDEATEMNSSKKDNVRHSQSAVTYGRVNSISLTHSHTRPLKTPKSMSRSSLSRGGKQQSPSKDKTKHRHKRESKNSDGSKQKKRSKHKNKYEGKSKACQSKTPKQKQISCSSSNSINTNGNNDDEGNDGRRCIALQKVFHNFIRHPVTSDLWSVLISSRSLEILFIVIFGNSVILLIIALFSEEIGIKWPFKVTPVNSVTFQLANVFLLISYMCTNILWLRIVLTLATTFLMVWAGTFPFGKMVDVFMWNMVMMLINLRHSIVLLSQRRPAQFDRPEHEHIYVEMFQGIMSRADFKTLCAPSLIRRLRKVHFFLLKKKKKKK</sequence>
<evidence type="ECO:0000259" key="7">
    <source>
        <dbReference type="Pfam" id="PF04831"/>
    </source>
</evidence>
<accession>X6NBY8</accession>
<dbReference type="Proteomes" id="UP000023152">
    <property type="component" value="Unassembled WGS sequence"/>
</dbReference>
<feature type="transmembrane region" description="Helical" evidence="6">
    <location>
        <begin position="212"/>
        <end position="230"/>
    </location>
</feature>
<dbReference type="InterPro" id="IPR006916">
    <property type="entry name" value="POPDC1-3"/>
</dbReference>